<dbReference type="AlphaFoldDB" id="A0A4V2RCD6"/>
<organism evidence="2 3">
    <name type="scientific">Mesobacillus foraminis</name>
    <dbReference type="NCBI Taxonomy" id="279826"/>
    <lineage>
        <taxon>Bacteria</taxon>
        <taxon>Bacillati</taxon>
        <taxon>Bacillota</taxon>
        <taxon>Bacilli</taxon>
        <taxon>Bacillales</taxon>
        <taxon>Bacillaceae</taxon>
        <taxon>Mesobacillus</taxon>
    </lineage>
</organism>
<keyword evidence="3" id="KW-1185">Reference proteome</keyword>
<dbReference type="Proteomes" id="UP000295689">
    <property type="component" value="Unassembled WGS sequence"/>
</dbReference>
<evidence type="ECO:0000313" key="3">
    <source>
        <dbReference type="Proteomes" id="UP000295689"/>
    </source>
</evidence>
<evidence type="ECO:0000259" key="1">
    <source>
        <dbReference type="Pfam" id="PF01636"/>
    </source>
</evidence>
<gene>
    <name evidence="2" type="ORF">EV146_114120</name>
</gene>
<proteinExistence type="predicted"/>
<dbReference type="GO" id="GO:0016740">
    <property type="term" value="F:transferase activity"/>
    <property type="evidence" value="ECO:0007669"/>
    <property type="project" value="UniProtKB-KW"/>
</dbReference>
<comment type="caution">
    <text evidence="2">The sequence shown here is derived from an EMBL/GenBank/DDBJ whole genome shotgun (WGS) entry which is preliminary data.</text>
</comment>
<dbReference type="PANTHER" id="PTHR21310:SF15">
    <property type="entry name" value="AMINOGLYCOSIDE PHOSPHOTRANSFERASE DOMAIN-CONTAINING PROTEIN"/>
    <property type="match status" value="1"/>
</dbReference>
<feature type="domain" description="Aminoglycoside phosphotransferase" evidence="1">
    <location>
        <begin position="78"/>
        <end position="263"/>
    </location>
</feature>
<accession>A0A4V2RCD6</accession>
<dbReference type="Gene3D" id="3.90.1200.10">
    <property type="match status" value="1"/>
</dbReference>
<sequence length="342" mass="39962">MNSNTKSHFPRETIEMIIRENFGKDIAVDTITELTDGWFNAVYILSFVGQGVRGFKEVVIKTGVQESKYVLSYEKNIMHAEILVYSLLQDTIVPVPKILVHDFSKSLVDCDYFIMEKLQGENWMKVDEKITPENKEKLIADIARYTAALHNIKGGYFGYIRNDKEFQFSDWRSAFQNMVHIAIRDGRKGGVDLPYDSILEAFEPLWEILNEVKEPCLVNFDIWKMNIMLAEKDGEYYIDGIIDHERAFYGDPYAEFISLQNICGDVEHNNVFKENYSLLSGKPFTFTRNNKLRFYMYKIYLSLLMGVEVYRYNEEDTKRMLKDCNKKIANSLAELKEYLENS</sequence>
<dbReference type="Pfam" id="PF01636">
    <property type="entry name" value="APH"/>
    <property type="match status" value="1"/>
</dbReference>
<evidence type="ECO:0000313" key="2">
    <source>
        <dbReference type="EMBL" id="TCN20500.1"/>
    </source>
</evidence>
<reference evidence="2 3" key="1">
    <citation type="journal article" date="2015" name="Stand. Genomic Sci.">
        <title>Genomic Encyclopedia of Bacterial and Archaeal Type Strains, Phase III: the genomes of soil and plant-associated and newly described type strains.</title>
        <authorList>
            <person name="Whitman W.B."/>
            <person name="Woyke T."/>
            <person name="Klenk H.P."/>
            <person name="Zhou Y."/>
            <person name="Lilburn T.G."/>
            <person name="Beck B.J."/>
            <person name="De Vos P."/>
            <person name="Vandamme P."/>
            <person name="Eisen J.A."/>
            <person name="Garrity G."/>
            <person name="Hugenholtz P."/>
            <person name="Kyrpides N.C."/>
        </authorList>
    </citation>
    <scope>NUCLEOTIDE SEQUENCE [LARGE SCALE GENOMIC DNA]</scope>
    <source>
        <strain evidence="2 3">CV53</strain>
    </source>
</reference>
<keyword evidence="2" id="KW-0808">Transferase</keyword>
<dbReference type="Gene3D" id="3.30.200.20">
    <property type="entry name" value="Phosphorylase Kinase, domain 1"/>
    <property type="match status" value="1"/>
</dbReference>
<dbReference type="RefSeq" id="WP_132011103.1">
    <property type="nucleotide sequence ID" value="NZ_JABUHM010000012.1"/>
</dbReference>
<dbReference type="InterPro" id="IPR002575">
    <property type="entry name" value="Aminoglycoside_PTrfase"/>
</dbReference>
<dbReference type="SUPFAM" id="SSF56112">
    <property type="entry name" value="Protein kinase-like (PK-like)"/>
    <property type="match status" value="1"/>
</dbReference>
<dbReference type="EMBL" id="SLVV01000014">
    <property type="protein sequence ID" value="TCN20500.1"/>
    <property type="molecule type" value="Genomic_DNA"/>
</dbReference>
<protein>
    <submittedName>
        <fullName evidence="2">Phosphotransferase family enzyme</fullName>
    </submittedName>
</protein>
<dbReference type="PANTHER" id="PTHR21310">
    <property type="entry name" value="AMINOGLYCOSIDE PHOSPHOTRANSFERASE-RELATED-RELATED"/>
    <property type="match status" value="1"/>
</dbReference>
<dbReference type="InterPro" id="IPR051678">
    <property type="entry name" value="AGP_Transferase"/>
</dbReference>
<dbReference type="InterPro" id="IPR011009">
    <property type="entry name" value="Kinase-like_dom_sf"/>
</dbReference>
<name>A0A4V2RCD6_9BACI</name>